<dbReference type="Gene3D" id="3.10.450.50">
    <property type="match status" value="1"/>
</dbReference>
<dbReference type="GeneID" id="43654082"/>
<dbReference type="AlphaFoldDB" id="A0A5N7APU1"/>
<evidence type="ECO:0000259" key="1">
    <source>
        <dbReference type="Pfam" id="PF13577"/>
    </source>
</evidence>
<organism evidence="2 3">
    <name type="scientific">Aspergillus caelatus</name>
    <dbReference type="NCBI Taxonomy" id="61420"/>
    <lineage>
        <taxon>Eukaryota</taxon>
        <taxon>Fungi</taxon>
        <taxon>Dikarya</taxon>
        <taxon>Ascomycota</taxon>
        <taxon>Pezizomycotina</taxon>
        <taxon>Eurotiomycetes</taxon>
        <taxon>Eurotiomycetidae</taxon>
        <taxon>Eurotiales</taxon>
        <taxon>Aspergillaceae</taxon>
        <taxon>Aspergillus</taxon>
        <taxon>Aspergillus subgen. Circumdati</taxon>
    </lineage>
</organism>
<keyword evidence="3" id="KW-1185">Reference proteome</keyword>
<feature type="domain" description="SnoaL-like" evidence="1">
    <location>
        <begin position="7"/>
        <end position="127"/>
    </location>
</feature>
<reference evidence="2 3" key="1">
    <citation type="submission" date="2019-04" db="EMBL/GenBank/DDBJ databases">
        <title>Friends and foes A comparative genomics studyof 23 Aspergillus species from section Flavi.</title>
        <authorList>
            <consortium name="DOE Joint Genome Institute"/>
            <person name="Kjaerbolling I."/>
            <person name="Vesth T."/>
            <person name="Frisvad J.C."/>
            <person name="Nybo J.L."/>
            <person name="Theobald S."/>
            <person name="Kildgaard S."/>
            <person name="Isbrandt T."/>
            <person name="Kuo A."/>
            <person name="Sato A."/>
            <person name="Lyhne E.K."/>
            <person name="Kogle M.E."/>
            <person name="Wiebenga A."/>
            <person name="Kun R.S."/>
            <person name="Lubbers R.J."/>
            <person name="Makela M.R."/>
            <person name="Barry K."/>
            <person name="Chovatia M."/>
            <person name="Clum A."/>
            <person name="Daum C."/>
            <person name="Haridas S."/>
            <person name="He G."/>
            <person name="LaButti K."/>
            <person name="Lipzen A."/>
            <person name="Mondo S."/>
            <person name="Riley R."/>
            <person name="Salamov A."/>
            <person name="Simmons B.A."/>
            <person name="Magnuson J.K."/>
            <person name="Henrissat B."/>
            <person name="Mortensen U.H."/>
            <person name="Larsen T.O."/>
            <person name="Devries R.P."/>
            <person name="Grigoriev I.V."/>
            <person name="Machida M."/>
            <person name="Baker S.E."/>
            <person name="Andersen M.R."/>
        </authorList>
    </citation>
    <scope>NUCLEOTIDE SEQUENCE [LARGE SCALE GENOMIC DNA]</scope>
    <source>
        <strain evidence="2 3">CBS 763.97</strain>
    </source>
</reference>
<evidence type="ECO:0000313" key="3">
    <source>
        <dbReference type="Proteomes" id="UP000326268"/>
    </source>
</evidence>
<protein>
    <recommendedName>
        <fullName evidence="1">SnoaL-like domain-containing protein</fullName>
    </recommendedName>
</protein>
<gene>
    <name evidence="2" type="ORF">BDV27DRAFT_140330</name>
</gene>
<dbReference type="InterPro" id="IPR032710">
    <property type="entry name" value="NTF2-like_dom_sf"/>
</dbReference>
<accession>A0A5N7APU1</accession>
<dbReference type="EMBL" id="ML737564">
    <property type="protein sequence ID" value="KAE8370740.1"/>
    <property type="molecule type" value="Genomic_DNA"/>
</dbReference>
<dbReference type="InterPro" id="IPR037401">
    <property type="entry name" value="SnoaL-like"/>
</dbReference>
<dbReference type="RefSeq" id="XP_031933821.1">
    <property type="nucleotide sequence ID" value="XM_032069636.1"/>
</dbReference>
<dbReference type="Pfam" id="PF13577">
    <property type="entry name" value="SnoaL_4"/>
    <property type="match status" value="1"/>
</dbReference>
<sequence>MTWATTEVSDELSIKYLLFKERYNRDTNQWQKLRNSYHPNPSKTHIEITWFQGDVDGFVNGSQSMTSRGTGTVHTICPIEVHLMGDKAVTGSTGSISIPFSYEGQQYDCNSFTRFISRLQKVDGKWNLLMLEAIYDRDSIASVLPSAQVDCRIPLGSRESYKCSAWLLGQKGFNIKQDLPAVDVLLLVII</sequence>
<dbReference type="Proteomes" id="UP000326268">
    <property type="component" value="Unassembled WGS sequence"/>
</dbReference>
<dbReference type="OrthoDB" id="3724021at2759"/>
<evidence type="ECO:0000313" key="2">
    <source>
        <dbReference type="EMBL" id="KAE8370740.1"/>
    </source>
</evidence>
<name>A0A5N7APU1_9EURO</name>
<proteinExistence type="predicted"/>
<dbReference type="SUPFAM" id="SSF54427">
    <property type="entry name" value="NTF2-like"/>
    <property type="match status" value="1"/>
</dbReference>